<accession>A0A5B7KD00</accession>
<evidence type="ECO:0000313" key="3">
    <source>
        <dbReference type="Proteomes" id="UP000324222"/>
    </source>
</evidence>
<feature type="region of interest" description="Disordered" evidence="1">
    <location>
        <begin position="1"/>
        <end position="37"/>
    </location>
</feature>
<dbReference type="EMBL" id="VSRR010141889">
    <property type="protein sequence ID" value="MPD04604.1"/>
    <property type="molecule type" value="Genomic_DNA"/>
</dbReference>
<evidence type="ECO:0000256" key="1">
    <source>
        <dbReference type="SAM" id="MobiDB-lite"/>
    </source>
</evidence>
<evidence type="ECO:0000313" key="2">
    <source>
        <dbReference type="EMBL" id="MPD04604.1"/>
    </source>
</evidence>
<reference evidence="2 3" key="1">
    <citation type="submission" date="2019-05" db="EMBL/GenBank/DDBJ databases">
        <title>Another draft genome of Portunus trituberculatus and its Hox gene families provides insights of decapod evolution.</title>
        <authorList>
            <person name="Jeong J.-H."/>
            <person name="Song I."/>
            <person name="Kim S."/>
            <person name="Choi T."/>
            <person name="Kim D."/>
            <person name="Ryu S."/>
            <person name="Kim W."/>
        </authorList>
    </citation>
    <scope>NUCLEOTIDE SEQUENCE [LARGE SCALE GENOMIC DNA]</scope>
    <source>
        <tissue evidence="2">Muscle</tissue>
    </source>
</reference>
<sequence length="74" mass="8032">MQADRLLNTPGVADTKACLRRNPGTPVGSRSRSRLMDNTCTTHSPVQNNNSISNSSSSLVQLTTKMPCNVAWRS</sequence>
<organism evidence="2 3">
    <name type="scientific">Portunus trituberculatus</name>
    <name type="common">Swimming crab</name>
    <name type="synonym">Neptunus trituberculatus</name>
    <dbReference type="NCBI Taxonomy" id="210409"/>
    <lineage>
        <taxon>Eukaryota</taxon>
        <taxon>Metazoa</taxon>
        <taxon>Ecdysozoa</taxon>
        <taxon>Arthropoda</taxon>
        <taxon>Crustacea</taxon>
        <taxon>Multicrustacea</taxon>
        <taxon>Malacostraca</taxon>
        <taxon>Eumalacostraca</taxon>
        <taxon>Eucarida</taxon>
        <taxon>Decapoda</taxon>
        <taxon>Pleocyemata</taxon>
        <taxon>Brachyura</taxon>
        <taxon>Eubrachyura</taxon>
        <taxon>Portunoidea</taxon>
        <taxon>Portunidae</taxon>
        <taxon>Portuninae</taxon>
        <taxon>Portunus</taxon>
    </lineage>
</organism>
<comment type="caution">
    <text evidence="2">The sequence shown here is derived from an EMBL/GenBank/DDBJ whole genome shotgun (WGS) entry which is preliminary data.</text>
</comment>
<name>A0A5B7KD00_PORTR</name>
<keyword evidence="3" id="KW-1185">Reference proteome</keyword>
<dbReference type="Proteomes" id="UP000324222">
    <property type="component" value="Unassembled WGS sequence"/>
</dbReference>
<protein>
    <submittedName>
        <fullName evidence="2">Uncharacterized protein</fullName>
    </submittedName>
</protein>
<gene>
    <name evidence="2" type="ORF">E2C01_100300</name>
</gene>
<dbReference type="AlphaFoldDB" id="A0A5B7KD00"/>
<proteinExistence type="predicted"/>